<accession>A0ABS0DKZ8</accession>
<sequence length="111" mass="12531">MKAFHAVASAANLESEWAIQPYREALWCAAFQVDSLDGYFDMAPAESAIRVLTYAIDRFDTHTEELRPLLSPNDFLDLRGNKRVLQGVRKFLLRNGGHISGAIPRDEIQPE</sequence>
<dbReference type="EMBL" id="JADLQN010000010">
    <property type="protein sequence ID" value="MBF6358217.1"/>
    <property type="molecule type" value="Genomic_DNA"/>
</dbReference>
<organism evidence="1 2">
    <name type="scientific">Nocardia higoensis</name>
    <dbReference type="NCBI Taxonomy" id="228599"/>
    <lineage>
        <taxon>Bacteria</taxon>
        <taxon>Bacillati</taxon>
        <taxon>Actinomycetota</taxon>
        <taxon>Actinomycetes</taxon>
        <taxon>Mycobacteriales</taxon>
        <taxon>Nocardiaceae</taxon>
        <taxon>Nocardia</taxon>
    </lineage>
</organism>
<name>A0ABS0DKZ8_9NOCA</name>
<keyword evidence="2" id="KW-1185">Reference proteome</keyword>
<dbReference type="Proteomes" id="UP000707731">
    <property type="component" value="Unassembled WGS sequence"/>
</dbReference>
<evidence type="ECO:0000313" key="2">
    <source>
        <dbReference type="Proteomes" id="UP000707731"/>
    </source>
</evidence>
<reference evidence="1 2" key="1">
    <citation type="submission" date="2020-10" db="EMBL/GenBank/DDBJ databases">
        <title>Identification of Nocardia species via Next-generation sequencing and recognition of intraspecies genetic diversity.</title>
        <authorList>
            <person name="Li P."/>
            <person name="Li P."/>
            <person name="Lu B."/>
        </authorList>
    </citation>
    <scope>NUCLEOTIDE SEQUENCE [LARGE SCALE GENOMIC DNA]</scope>
    <source>
        <strain evidence="1 2">BJ06-0143</strain>
    </source>
</reference>
<protein>
    <submittedName>
        <fullName evidence="1">Uncharacterized protein</fullName>
    </submittedName>
</protein>
<evidence type="ECO:0000313" key="1">
    <source>
        <dbReference type="EMBL" id="MBF6358217.1"/>
    </source>
</evidence>
<dbReference type="RefSeq" id="WP_228805804.1">
    <property type="nucleotide sequence ID" value="NZ_JADLQN010000010.1"/>
</dbReference>
<gene>
    <name evidence="1" type="ORF">IU449_27345</name>
</gene>
<comment type="caution">
    <text evidence="1">The sequence shown here is derived from an EMBL/GenBank/DDBJ whole genome shotgun (WGS) entry which is preliminary data.</text>
</comment>
<proteinExistence type="predicted"/>